<dbReference type="RefSeq" id="XP_007510630.1">
    <property type="nucleotide sequence ID" value="XM_007510568.1"/>
</dbReference>
<name>K8F977_9CHLO</name>
<dbReference type="KEGG" id="bpg:Bathy10g03690"/>
<comment type="similarity">
    <text evidence="1">Belongs to the UFD1 family.</text>
</comment>
<dbReference type="AlphaFoldDB" id="K8F977"/>
<evidence type="ECO:0000256" key="1">
    <source>
        <dbReference type="ARBA" id="ARBA00006043"/>
    </source>
</evidence>
<keyword evidence="7" id="KW-1185">Reference proteome</keyword>
<dbReference type="InterPro" id="IPR004854">
    <property type="entry name" value="Ufd1-like"/>
</dbReference>
<feature type="compositionally biased region" description="Basic and acidic residues" evidence="3">
    <location>
        <begin position="328"/>
        <end position="345"/>
    </location>
</feature>
<feature type="domain" description="Ubiquitin fusion degradation protein UFD1 N-terminal subdomain 1" evidence="4">
    <location>
        <begin position="20"/>
        <end position="116"/>
    </location>
</feature>
<feature type="region of interest" description="Disordered" evidence="3">
    <location>
        <begin position="314"/>
        <end position="400"/>
    </location>
</feature>
<dbReference type="eggNOG" id="KOG1816">
    <property type="taxonomic scope" value="Eukaryota"/>
</dbReference>
<proteinExistence type="inferred from homology"/>
<evidence type="ECO:0000259" key="5">
    <source>
        <dbReference type="Pfam" id="PF24842"/>
    </source>
</evidence>
<keyword evidence="2" id="KW-0833">Ubl conjugation pathway</keyword>
<protein>
    <recommendedName>
        <fullName evidence="8">Ubiquitin fusion degradation protein 1</fullName>
    </recommendedName>
</protein>
<dbReference type="Pfam" id="PF03152">
    <property type="entry name" value="UFD1_N1"/>
    <property type="match status" value="1"/>
</dbReference>
<sequence length="400" mass="43715">MFRFGGGGDPRGNNRASSLFEAQYRAYPVSFIDRSELDKGDKIILPPSALDRLSQLGDLDFPMLFNVENVKEKTKTHCGVLEFIADEGVCYLPYWMMQNLRLVEGDVLRVKNARLPKGTFVKLQPQTSDFLNISNPKAVLETCLRNYTCLTVNDTFMIEYNNKRYFIDVIEAKPADGVCVVETDCEVDFAAPLDYVEPDYNSKGGGLGGGGGGNATTTTTTTKKRGDGEEESFMDVDENGVVDLTGGSTSTRAKDEKKEEKKDEKEEENNKNTFLAFAGSGNRLDGKAPKVGESQPVKVELPTTSLRVTKEWQKLREGGVLGDAEGANDEKKKSLSEAERAERKAAGKVMFGGGARVAAMARKKQKESEKKSADAADGKNGTTEKKDGFSAFKGGGNKLR</sequence>
<evidence type="ECO:0008006" key="8">
    <source>
        <dbReference type="Google" id="ProtNLM"/>
    </source>
</evidence>
<evidence type="ECO:0000259" key="4">
    <source>
        <dbReference type="Pfam" id="PF03152"/>
    </source>
</evidence>
<feature type="compositionally biased region" description="Basic and acidic residues" evidence="3">
    <location>
        <begin position="366"/>
        <end position="388"/>
    </location>
</feature>
<dbReference type="InterPro" id="IPR042299">
    <property type="entry name" value="Ufd1-like_Nn"/>
</dbReference>
<dbReference type="GO" id="GO:0036503">
    <property type="term" value="P:ERAD pathway"/>
    <property type="evidence" value="ECO:0007669"/>
    <property type="project" value="TreeGrafter"/>
</dbReference>
<dbReference type="GO" id="GO:0006511">
    <property type="term" value="P:ubiquitin-dependent protein catabolic process"/>
    <property type="evidence" value="ECO:0007669"/>
    <property type="project" value="InterPro"/>
</dbReference>
<dbReference type="GO" id="GO:0034098">
    <property type="term" value="C:VCP-NPL4-UFD1 AAA ATPase complex"/>
    <property type="evidence" value="ECO:0007669"/>
    <property type="project" value="TreeGrafter"/>
</dbReference>
<feature type="compositionally biased region" description="Acidic residues" evidence="3">
    <location>
        <begin position="228"/>
        <end position="240"/>
    </location>
</feature>
<dbReference type="Pfam" id="PF24842">
    <property type="entry name" value="UFD1_N2"/>
    <property type="match status" value="1"/>
</dbReference>
<reference evidence="6 7" key="1">
    <citation type="submission" date="2011-10" db="EMBL/GenBank/DDBJ databases">
        <authorList>
            <person name="Genoscope - CEA"/>
        </authorList>
    </citation>
    <scope>NUCLEOTIDE SEQUENCE [LARGE SCALE GENOMIC DNA]</scope>
    <source>
        <strain evidence="6 7">RCC 1105</strain>
    </source>
</reference>
<dbReference type="PANTHER" id="PTHR12555:SF13">
    <property type="entry name" value="UBIQUITIN RECOGNITION FACTOR IN ER-ASSOCIATED DEGRADATION PROTEIN 1"/>
    <property type="match status" value="1"/>
</dbReference>
<dbReference type="Proteomes" id="UP000198341">
    <property type="component" value="Chromosome 10"/>
</dbReference>
<feature type="domain" description="Ubiquitin fusion degradation protein UFD1 N-terminal subdomain 2" evidence="5">
    <location>
        <begin position="117"/>
        <end position="192"/>
    </location>
</feature>
<dbReference type="GO" id="GO:0031593">
    <property type="term" value="F:polyubiquitin modification-dependent protein binding"/>
    <property type="evidence" value="ECO:0007669"/>
    <property type="project" value="TreeGrafter"/>
</dbReference>
<feature type="compositionally biased region" description="Gly residues" evidence="3">
    <location>
        <begin position="203"/>
        <end position="214"/>
    </location>
</feature>
<dbReference type="EMBL" id="FO082269">
    <property type="protein sequence ID" value="CCO18163.1"/>
    <property type="molecule type" value="Genomic_DNA"/>
</dbReference>
<feature type="compositionally biased region" description="Basic and acidic residues" evidence="3">
    <location>
        <begin position="252"/>
        <end position="270"/>
    </location>
</feature>
<dbReference type="PANTHER" id="PTHR12555">
    <property type="entry name" value="UBIQUITIN FUSION DEGRADATON PROTEIN 1"/>
    <property type="match status" value="1"/>
</dbReference>
<gene>
    <name evidence="6" type="ordered locus">Bathy10g03690</name>
</gene>
<dbReference type="Gene3D" id="3.10.330.10">
    <property type="match status" value="1"/>
</dbReference>
<accession>K8F977</accession>
<dbReference type="GeneID" id="19013444"/>
<organism evidence="6 7">
    <name type="scientific">Bathycoccus prasinos</name>
    <dbReference type="NCBI Taxonomy" id="41875"/>
    <lineage>
        <taxon>Eukaryota</taxon>
        <taxon>Viridiplantae</taxon>
        <taxon>Chlorophyta</taxon>
        <taxon>Mamiellophyceae</taxon>
        <taxon>Mamiellales</taxon>
        <taxon>Bathycoccaceae</taxon>
        <taxon>Bathycoccus</taxon>
    </lineage>
</organism>
<evidence type="ECO:0000313" key="7">
    <source>
        <dbReference type="Proteomes" id="UP000198341"/>
    </source>
</evidence>
<dbReference type="FunFam" id="3.10.330.10:FF:000002">
    <property type="entry name" value="ubiquitin fusion degradation protein 1 homolog"/>
    <property type="match status" value="1"/>
</dbReference>
<dbReference type="InterPro" id="IPR055417">
    <property type="entry name" value="UFD1_N1"/>
</dbReference>
<dbReference type="OrthoDB" id="422728at2759"/>
<evidence type="ECO:0000256" key="2">
    <source>
        <dbReference type="ARBA" id="ARBA00022786"/>
    </source>
</evidence>
<dbReference type="Gene3D" id="2.40.40.50">
    <property type="entry name" value="Ubiquitin fusion degradation protein UFD1, N-terminal domain"/>
    <property type="match status" value="1"/>
</dbReference>
<dbReference type="STRING" id="41875.K8F977"/>
<feature type="region of interest" description="Disordered" evidence="3">
    <location>
        <begin position="202"/>
        <end position="298"/>
    </location>
</feature>
<dbReference type="InterPro" id="IPR055418">
    <property type="entry name" value="UFD1_N2"/>
</dbReference>
<evidence type="ECO:0000313" key="6">
    <source>
        <dbReference type="EMBL" id="CCO18163.1"/>
    </source>
</evidence>
<evidence type="ECO:0000256" key="3">
    <source>
        <dbReference type="SAM" id="MobiDB-lite"/>
    </source>
</evidence>